<dbReference type="Proteomes" id="UP000501849">
    <property type="component" value="Chromosome"/>
</dbReference>
<dbReference type="EMBL" id="CP038799">
    <property type="protein sequence ID" value="QIV85482.1"/>
    <property type="molecule type" value="Genomic_DNA"/>
</dbReference>
<comment type="catalytic activity">
    <reaction evidence="1">
        <text>ATP + protein L-histidine = ADP + protein N-phospho-L-histidine.</text>
        <dbReference type="EC" id="2.7.13.3"/>
    </reaction>
</comment>
<reference evidence="11 12" key="1">
    <citation type="submission" date="2019-04" db="EMBL/GenBank/DDBJ databases">
        <title>Draft, Whole-Genome Sequence of the Anthracene-degrading Mycobacterium frederiksbergense LB501T, Isolated from a Polycyclic Aromatic Hydrocarbon (PAH)-Contaminated Soil.</title>
        <authorList>
            <person name="Augelletti F."/>
        </authorList>
    </citation>
    <scope>NUCLEOTIDE SEQUENCE [LARGE SCALE GENOMIC DNA]</scope>
    <source>
        <strain evidence="11 12">LB 501T</strain>
    </source>
</reference>
<evidence type="ECO:0000256" key="1">
    <source>
        <dbReference type="ARBA" id="ARBA00000085"/>
    </source>
</evidence>
<dbReference type="PANTHER" id="PTHR24421">
    <property type="entry name" value="NITRATE/NITRITE SENSOR PROTEIN NARX-RELATED"/>
    <property type="match status" value="1"/>
</dbReference>
<keyword evidence="6 11" id="KW-0418">Kinase</keyword>
<keyword evidence="12" id="KW-1185">Reference proteome</keyword>
<feature type="transmembrane region" description="Helical" evidence="9">
    <location>
        <begin position="12"/>
        <end position="43"/>
    </location>
</feature>
<gene>
    <name evidence="11" type="ORF">EXE63_23535</name>
</gene>
<keyword evidence="8" id="KW-0902">Two-component regulatory system</keyword>
<evidence type="ECO:0000256" key="8">
    <source>
        <dbReference type="ARBA" id="ARBA00023012"/>
    </source>
</evidence>
<dbReference type="EC" id="2.7.13.3" evidence="2"/>
<feature type="domain" description="Signal transduction histidine kinase subgroup 3 dimerisation and phosphoacceptor" evidence="10">
    <location>
        <begin position="205"/>
        <end position="270"/>
    </location>
</feature>
<evidence type="ECO:0000256" key="3">
    <source>
        <dbReference type="ARBA" id="ARBA00022553"/>
    </source>
</evidence>
<evidence type="ECO:0000256" key="9">
    <source>
        <dbReference type="SAM" id="Phobius"/>
    </source>
</evidence>
<dbReference type="Gene3D" id="1.20.5.1930">
    <property type="match status" value="1"/>
</dbReference>
<sequence>MITGAVLAVVWFWIPLSIMVIGISSIFSIVGFLLAGVVFVYLMRGVERVERLRSEAVFGLQIPVPARALSHHTGFQGWAHQLWLDISSARFWKATGQHFLRMTYDLLVTGLAVALLTFAFLGPAAALAIQRSDDDAGLRFISPALAWLLAVLGLVAAVAILVFAPALDARIDRWLLSASPTAALQHEVSALSQARAGAVTSAQTERHRIERDLHDSVQPRLVSLAMTIGLAQTKLDTDLPTARKLITEAHGDAMSALAELRNVVRGIAPTILADRGLDAALSAVVQRTETSGVPTTLDIHLPARLPEEVEACAYFVVAEALTNVARHADATQAVVTVRTDEAANTLHVSVFDDGRGGAHIDTDEDSTGLRGLAERVRAARGTFTVSSPVTGPTIVTAVLPCAS</sequence>
<evidence type="ECO:0000256" key="2">
    <source>
        <dbReference type="ARBA" id="ARBA00012438"/>
    </source>
</evidence>
<keyword evidence="7" id="KW-0067">ATP-binding</keyword>
<evidence type="ECO:0000313" key="12">
    <source>
        <dbReference type="Proteomes" id="UP000501849"/>
    </source>
</evidence>
<keyword evidence="3" id="KW-0597">Phosphoprotein</keyword>
<dbReference type="KEGG" id="mfre:EXE63_23535"/>
<dbReference type="InterPro" id="IPR036890">
    <property type="entry name" value="HATPase_C_sf"/>
</dbReference>
<dbReference type="GO" id="GO:0016020">
    <property type="term" value="C:membrane"/>
    <property type="evidence" value="ECO:0007669"/>
    <property type="project" value="InterPro"/>
</dbReference>
<keyword evidence="5" id="KW-0547">Nucleotide-binding</keyword>
<protein>
    <recommendedName>
        <fullName evidence="2">histidine kinase</fullName>
        <ecNumber evidence="2">2.7.13.3</ecNumber>
    </recommendedName>
</protein>
<proteinExistence type="predicted"/>
<evidence type="ECO:0000256" key="6">
    <source>
        <dbReference type="ARBA" id="ARBA00022777"/>
    </source>
</evidence>
<name>A0A6H0SCW8_9MYCO</name>
<evidence type="ECO:0000313" key="11">
    <source>
        <dbReference type="EMBL" id="QIV85482.1"/>
    </source>
</evidence>
<dbReference type="Gene3D" id="3.30.565.10">
    <property type="entry name" value="Histidine kinase-like ATPase, C-terminal domain"/>
    <property type="match status" value="1"/>
</dbReference>
<evidence type="ECO:0000256" key="7">
    <source>
        <dbReference type="ARBA" id="ARBA00022840"/>
    </source>
</evidence>
<accession>A0A6H0SCW8</accession>
<dbReference type="GO" id="GO:0046983">
    <property type="term" value="F:protein dimerization activity"/>
    <property type="evidence" value="ECO:0007669"/>
    <property type="project" value="InterPro"/>
</dbReference>
<dbReference type="Pfam" id="PF07730">
    <property type="entry name" value="HisKA_3"/>
    <property type="match status" value="1"/>
</dbReference>
<organism evidence="11 12">
    <name type="scientific">Mycolicibacterium frederiksbergense</name>
    <dbReference type="NCBI Taxonomy" id="117567"/>
    <lineage>
        <taxon>Bacteria</taxon>
        <taxon>Bacillati</taxon>
        <taxon>Actinomycetota</taxon>
        <taxon>Actinomycetes</taxon>
        <taxon>Mycobacteriales</taxon>
        <taxon>Mycobacteriaceae</taxon>
        <taxon>Mycolicibacterium</taxon>
    </lineage>
</organism>
<dbReference type="GO" id="GO:0005524">
    <property type="term" value="F:ATP binding"/>
    <property type="evidence" value="ECO:0007669"/>
    <property type="project" value="UniProtKB-KW"/>
</dbReference>
<feature type="transmembrane region" description="Helical" evidence="9">
    <location>
        <begin position="106"/>
        <end position="129"/>
    </location>
</feature>
<dbReference type="GO" id="GO:0000155">
    <property type="term" value="F:phosphorelay sensor kinase activity"/>
    <property type="evidence" value="ECO:0007669"/>
    <property type="project" value="InterPro"/>
</dbReference>
<dbReference type="CDD" id="cd16917">
    <property type="entry name" value="HATPase_UhpB-NarQ-NarX-like"/>
    <property type="match status" value="1"/>
</dbReference>
<evidence type="ECO:0000256" key="5">
    <source>
        <dbReference type="ARBA" id="ARBA00022741"/>
    </source>
</evidence>
<dbReference type="PANTHER" id="PTHR24421:SF10">
    <property type="entry name" value="NITRATE_NITRITE SENSOR PROTEIN NARQ"/>
    <property type="match status" value="1"/>
</dbReference>
<keyword evidence="9" id="KW-0812">Transmembrane</keyword>
<dbReference type="InterPro" id="IPR050482">
    <property type="entry name" value="Sensor_HK_TwoCompSys"/>
</dbReference>
<keyword evidence="9" id="KW-0472">Membrane</keyword>
<dbReference type="SUPFAM" id="SSF55874">
    <property type="entry name" value="ATPase domain of HSP90 chaperone/DNA topoisomerase II/histidine kinase"/>
    <property type="match status" value="1"/>
</dbReference>
<feature type="transmembrane region" description="Helical" evidence="9">
    <location>
        <begin position="144"/>
        <end position="167"/>
    </location>
</feature>
<keyword evidence="4" id="KW-0808">Transferase</keyword>
<dbReference type="InterPro" id="IPR011712">
    <property type="entry name" value="Sig_transdc_His_kin_sub3_dim/P"/>
</dbReference>
<dbReference type="AlphaFoldDB" id="A0A6H0SCW8"/>
<evidence type="ECO:0000256" key="4">
    <source>
        <dbReference type="ARBA" id="ARBA00022679"/>
    </source>
</evidence>
<evidence type="ECO:0000259" key="10">
    <source>
        <dbReference type="Pfam" id="PF07730"/>
    </source>
</evidence>
<keyword evidence="9" id="KW-1133">Transmembrane helix</keyword>